<dbReference type="PROSITE" id="PS01129">
    <property type="entry name" value="PSI_RLU"/>
    <property type="match status" value="1"/>
</dbReference>
<evidence type="ECO:0000256" key="1">
    <source>
        <dbReference type="ARBA" id="ARBA00010876"/>
    </source>
</evidence>
<protein>
    <submittedName>
        <fullName evidence="3">23S rRNA pseudouridine1911/1915/1917 synthase</fullName>
        <ecNumber evidence="3">5.4.99.23</ecNumber>
    </submittedName>
</protein>
<organism evidence="3 4">
    <name type="scientific">Haloferula luteola</name>
    <dbReference type="NCBI Taxonomy" id="595692"/>
    <lineage>
        <taxon>Bacteria</taxon>
        <taxon>Pseudomonadati</taxon>
        <taxon>Verrucomicrobiota</taxon>
        <taxon>Verrucomicrobiia</taxon>
        <taxon>Verrucomicrobiales</taxon>
        <taxon>Verrucomicrobiaceae</taxon>
        <taxon>Haloferula</taxon>
    </lineage>
</organism>
<dbReference type="PANTHER" id="PTHR21600">
    <property type="entry name" value="MITOCHONDRIAL RNA PSEUDOURIDINE SYNTHASE"/>
    <property type="match status" value="1"/>
</dbReference>
<dbReference type="GO" id="GO:0003723">
    <property type="term" value="F:RNA binding"/>
    <property type="evidence" value="ECO:0007669"/>
    <property type="project" value="InterPro"/>
</dbReference>
<accession>A0A840UW14</accession>
<dbReference type="AlphaFoldDB" id="A0A840UW14"/>
<dbReference type="PANTHER" id="PTHR21600:SF87">
    <property type="entry name" value="RNA PSEUDOURIDYLATE SYNTHASE DOMAIN-CONTAINING PROTEIN 1"/>
    <property type="match status" value="1"/>
</dbReference>
<dbReference type="EC" id="5.4.99.23" evidence="3"/>
<sequence>MALRRIPGVRAICDFQVIDESPDWIVVDKPAPLMVHPANGSREPTLLSGLEVLLAAELAGGRGGLSILTRLDRETSGLVLVAKHAAAAKALSVPLASRTAFKGYHAISHGWPSWDEMVVDGPLRRAGEVKESRIWLRQCVDPGGKPATTHFRVLKRFEKEARPFCLLRCVPETGRTHQIRAHLEHVGHPLVGDKIYGTDGSAYLAQMEDGLDEVHARALLLSRQALHAAELALEWEGEVHRWECPMARDLARFLGAA</sequence>
<dbReference type="Pfam" id="PF00849">
    <property type="entry name" value="PseudoU_synth_2"/>
    <property type="match status" value="1"/>
</dbReference>
<name>A0A840UW14_9BACT</name>
<dbReference type="RefSeq" id="WP_343076008.1">
    <property type="nucleotide sequence ID" value="NZ_JACHFD010000002.1"/>
</dbReference>
<evidence type="ECO:0000259" key="2">
    <source>
        <dbReference type="Pfam" id="PF00849"/>
    </source>
</evidence>
<comment type="similarity">
    <text evidence="1">Belongs to the pseudouridine synthase RluA family.</text>
</comment>
<evidence type="ECO:0000313" key="4">
    <source>
        <dbReference type="Proteomes" id="UP000557717"/>
    </source>
</evidence>
<dbReference type="Proteomes" id="UP000557717">
    <property type="component" value="Unassembled WGS sequence"/>
</dbReference>
<dbReference type="InterPro" id="IPR006224">
    <property type="entry name" value="PsdUridine_synth_RluA-like_CS"/>
</dbReference>
<dbReference type="InterPro" id="IPR020103">
    <property type="entry name" value="PsdUridine_synth_cat_dom_sf"/>
</dbReference>
<dbReference type="CDD" id="cd02869">
    <property type="entry name" value="PseudoU_synth_RluA_like"/>
    <property type="match status" value="1"/>
</dbReference>
<dbReference type="GO" id="GO:0160140">
    <property type="term" value="F:23S rRNA pseudouridine(1911/1915/1917) synthase activity"/>
    <property type="evidence" value="ECO:0007669"/>
    <property type="project" value="UniProtKB-EC"/>
</dbReference>
<dbReference type="EMBL" id="JACHFD010000002">
    <property type="protein sequence ID" value="MBB5350367.1"/>
    <property type="molecule type" value="Genomic_DNA"/>
</dbReference>
<dbReference type="SUPFAM" id="SSF55120">
    <property type="entry name" value="Pseudouridine synthase"/>
    <property type="match status" value="1"/>
</dbReference>
<feature type="domain" description="Pseudouridine synthase RsuA/RluA-like" evidence="2">
    <location>
        <begin position="23"/>
        <end position="185"/>
    </location>
</feature>
<dbReference type="InterPro" id="IPR050188">
    <property type="entry name" value="RluA_PseudoU_synthase"/>
</dbReference>
<dbReference type="Gene3D" id="3.30.2350.10">
    <property type="entry name" value="Pseudouridine synthase"/>
    <property type="match status" value="1"/>
</dbReference>
<proteinExistence type="inferred from homology"/>
<dbReference type="InterPro" id="IPR006145">
    <property type="entry name" value="PsdUridine_synth_RsuA/RluA"/>
</dbReference>
<gene>
    <name evidence="3" type="ORF">HNR46_000591</name>
</gene>
<keyword evidence="4" id="KW-1185">Reference proteome</keyword>
<reference evidence="3 4" key="1">
    <citation type="submission" date="2020-08" db="EMBL/GenBank/DDBJ databases">
        <title>Genomic Encyclopedia of Type Strains, Phase IV (KMG-IV): sequencing the most valuable type-strain genomes for metagenomic binning, comparative biology and taxonomic classification.</title>
        <authorList>
            <person name="Goeker M."/>
        </authorList>
    </citation>
    <scope>NUCLEOTIDE SEQUENCE [LARGE SCALE GENOMIC DNA]</scope>
    <source>
        <strain evidence="3 4">YC6886</strain>
    </source>
</reference>
<comment type="caution">
    <text evidence="3">The sequence shown here is derived from an EMBL/GenBank/DDBJ whole genome shotgun (WGS) entry which is preliminary data.</text>
</comment>
<keyword evidence="3" id="KW-0413">Isomerase</keyword>
<evidence type="ECO:0000313" key="3">
    <source>
        <dbReference type="EMBL" id="MBB5350367.1"/>
    </source>
</evidence>
<dbReference type="GO" id="GO:0000455">
    <property type="term" value="P:enzyme-directed rRNA pseudouridine synthesis"/>
    <property type="evidence" value="ECO:0007669"/>
    <property type="project" value="TreeGrafter"/>
</dbReference>